<feature type="binding site" evidence="11">
    <location>
        <begin position="237"/>
        <end position="244"/>
    </location>
    <ligand>
        <name>GTP</name>
        <dbReference type="ChEBI" id="CHEBI:37565"/>
    </ligand>
</feature>
<keyword evidence="4 11" id="KW-0547">Nucleotide-binding</keyword>
<sequence length="435" mass="46540">MSEKKPGFFKRLFGGQVETPPPQPVKPDLGPIAPNHPISPEPPEPLTEDPIIEPSQVASVDEPSEHELPPEDDREPPSDSETPDDDFPPGPPETDPDYVDDLEDTPGPQPAPSAPAPAVEQPVEETKPRGSWFSRLASGLKRSSDQLGGSIAGIFTRRKLDDETLEDLEDVLIQADLGIDTATAITESLRRDRYERDVSAEDVRGVLAQEVEKVLKPVAQPLQIDTGQKPFIILMVGVNGTGKTTTIGKLTQKLTAEGRSVMMAAGDTFRAAAIEQLQVWGERTGTPVISKPAGSDASGLAYEAVERATAEKRDVLIIDTAGRLQNRDELMGELEKIIRVIKKLSPDAPHAVLLTLDATTGQNALSQVEIFGKRAGVTGLVMTKLDGTARGGILVAIANRFGLPVHFIGVGEGVDDLEPFSASDFARAIAGDTQA</sequence>
<dbReference type="InterPro" id="IPR000897">
    <property type="entry name" value="SRP54_GTPase_dom"/>
</dbReference>
<protein>
    <recommendedName>
        <fullName evidence="11">Signal recognition particle receptor FtsY</fullName>
        <shortName evidence="11">SRP receptor</shortName>
        <ecNumber evidence="11">3.6.5.4</ecNumber>
    </recommendedName>
</protein>
<reference evidence="14" key="1">
    <citation type="journal article" date="2014" name="Int. J. Syst. Evol. Microbiol.">
        <title>Complete genome sequence of Corynebacterium casei LMG S-19264T (=DSM 44701T), isolated from a smear-ripened cheese.</title>
        <authorList>
            <consortium name="US DOE Joint Genome Institute (JGI-PGF)"/>
            <person name="Walter F."/>
            <person name="Albersmeier A."/>
            <person name="Kalinowski J."/>
            <person name="Ruckert C."/>
        </authorList>
    </citation>
    <scope>NUCLEOTIDE SEQUENCE</scope>
    <source>
        <strain evidence="14">KCTC 32437</strain>
    </source>
</reference>
<feature type="binding site" evidence="11">
    <location>
        <begin position="383"/>
        <end position="386"/>
    </location>
    <ligand>
        <name>GTP</name>
        <dbReference type="ChEBI" id="CHEBI:37565"/>
    </ligand>
</feature>
<reference evidence="14" key="2">
    <citation type="submission" date="2020-09" db="EMBL/GenBank/DDBJ databases">
        <authorList>
            <person name="Sun Q."/>
            <person name="Kim S."/>
        </authorList>
    </citation>
    <scope>NUCLEOTIDE SEQUENCE</scope>
    <source>
        <strain evidence="14">KCTC 32437</strain>
    </source>
</reference>
<keyword evidence="6 11" id="KW-0342">GTP-binding</keyword>
<comment type="similarity">
    <text evidence="11">Belongs to the GTP-binding SRP family. FtsY subfamily.</text>
</comment>
<dbReference type="PROSITE" id="PS00300">
    <property type="entry name" value="SRP54"/>
    <property type="match status" value="1"/>
</dbReference>
<dbReference type="FunFam" id="3.40.50.300:FF:000053">
    <property type="entry name" value="Signal recognition particle receptor FtsY"/>
    <property type="match status" value="1"/>
</dbReference>
<feature type="domain" description="SRP54-type proteins GTP-binding" evidence="13">
    <location>
        <begin position="404"/>
        <end position="417"/>
    </location>
</feature>
<name>A0A918S6L3_9HYPH</name>
<dbReference type="Gene3D" id="1.20.120.140">
    <property type="entry name" value="Signal recognition particle SRP54, nucleotide-binding domain"/>
    <property type="match status" value="1"/>
</dbReference>
<organism evidence="14 15">
    <name type="scientific">Devosia pacifica</name>
    <dbReference type="NCBI Taxonomy" id="1335967"/>
    <lineage>
        <taxon>Bacteria</taxon>
        <taxon>Pseudomonadati</taxon>
        <taxon>Pseudomonadota</taxon>
        <taxon>Alphaproteobacteria</taxon>
        <taxon>Hyphomicrobiales</taxon>
        <taxon>Devosiaceae</taxon>
        <taxon>Devosia</taxon>
    </lineage>
</organism>
<evidence type="ECO:0000256" key="4">
    <source>
        <dbReference type="ARBA" id="ARBA00022741"/>
    </source>
</evidence>
<dbReference type="SMART" id="SM00962">
    <property type="entry name" value="SRP54"/>
    <property type="match status" value="1"/>
</dbReference>
<dbReference type="CDD" id="cd17874">
    <property type="entry name" value="FtsY"/>
    <property type="match status" value="1"/>
</dbReference>
<evidence type="ECO:0000256" key="9">
    <source>
        <dbReference type="ARBA" id="ARBA00048027"/>
    </source>
</evidence>
<dbReference type="EMBL" id="BMZE01000002">
    <property type="protein sequence ID" value="GHA23647.1"/>
    <property type="molecule type" value="Genomic_DNA"/>
</dbReference>
<keyword evidence="15" id="KW-1185">Reference proteome</keyword>
<evidence type="ECO:0000313" key="15">
    <source>
        <dbReference type="Proteomes" id="UP000646579"/>
    </source>
</evidence>
<evidence type="ECO:0000259" key="13">
    <source>
        <dbReference type="PROSITE" id="PS00300"/>
    </source>
</evidence>
<gene>
    <name evidence="11 14" type="primary">ftsY</name>
    <name evidence="14" type="ORF">GCM10007989_18920</name>
</gene>
<dbReference type="Pfam" id="PF02881">
    <property type="entry name" value="SRP54_N"/>
    <property type="match status" value="1"/>
</dbReference>
<dbReference type="HAMAP" id="MF_00920">
    <property type="entry name" value="FtsY"/>
    <property type="match status" value="1"/>
</dbReference>
<evidence type="ECO:0000256" key="6">
    <source>
        <dbReference type="ARBA" id="ARBA00023134"/>
    </source>
</evidence>
<evidence type="ECO:0000256" key="1">
    <source>
        <dbReference type="ARBA" id="ARBA00004515"/>
    </source>
</evidence>
<comment type="function">
    <text evidence="10 11">Involved in targeting and insertion of nascent membrane proteins into the cytoplasmic membrane. Acts as a receptor for the complex formed by the signal recognition particle (SRP) and the ribosome-nascent chain (RNC). Interaction with SRP-RNC leads to the transfer of the RNC complex to the Sec translocase for insertion into the membrane, the hydrolysis of GTP by both Ffh and FtsY, and the dissociation of the SRP-FtsY complex into the individual components.</text>
</comment>
<dbReference type="InterPro" id="IPR004390">
    <property type="entry name" value="SR_rcpt_FtsY"/>
</dbReference>
<dbReference type="EC" id="3.6.5.4" evidence="11"/>
<keyword evidence="5 11" id="KW-0378">Hydrolase</keyword>
<comment type="caution">
    <text evidence="14">The sequence shown here is derived from an EMBL/GenBank/DDBJ whole genome shotgun (WGS) entry which is preliminary data.</text>
</comment>
<comment type="subunit">
    <text evidence="11">Part of the signal recognition particle protein translocation system, which is composed of SRP and FtsY. SRP is a ribonucleoprotein composed of Ffh and a 4.5S RNA molecule.</text>
</comment>
<evidence type="ECO:0000256" key="11">
    <source>
        <dbReference type="HAMAP-Rule" id="MF_00920"/>
    </source>
</evidence>
<evidence type="ECO:0000256" key="3">
    <source>
        <dbReference type="ARBA" id="ARBA00022490"/>
    </source>
</evidence>
<dbReference type="SMART" id="SM00963">
    <property type="entry name" value="SRP54_N"/>
    <property type="match status" value="1"/>
</dbReference>
<dbReference type="NCBIfam" id="TIGR00064">
    <property type="entry name" value="ftsY"/>
    <property type="match status" value="1"/>
</dbReference>
<dbReference type="Proteomes" id="UP000646579">
    <property type="component" value="Unassembled WGS sequence"/>
</dbReference>
<dbReference type="InterPro" id="IPR042101">
    <property type="entry name" value="SRP54_N_sf"/>
</dbReference>
<evidence type="ECO:0000256" key="5">
    <source>
        <dbReference type="ARBA" id="ARBA00022801"/>
    </source>
</evidence>
<keyword evidence="7 11" id="KW-0472">Membrane</keyword>
<evidence type="ECO:0000256" key="7">
    <source>
        <dbReference type="ARBA" id="ARBA00023136"/>
    </source>
</evidence>
<dbReference type="InterPro" id="IPR027417">
    <property type="entry name" value="P-loop_NTPase"/>
</dbReference>
<dbReference type="GO" id="GO:0006614">
    <property type="term" value="P:SRP-dependent cotranslational protein targeting to membrane"/>
    <property type="evidence" value="ECO:0007669"/>
    <property type="project" value="InterPro"/>
</dbReference>
<dbReference type="PANTHER" id="PTHR43134:SF1">
    <property type="entry name" value="SIGNAL RECOGNITION PARTICLE RECEPTOR SUBUNIT ALPHA"/>
    <property type="match status" value="1"/>
</dbReference>
<feature type="compositionally biased region" description="Acidic residues" evidence="12">
    <location>
        <begin position="94"/>
        <end position="104"/>
    </location>
</feature>
<feature type="compositionally biased region" description="Basic and acidic residues" evidence="12">
    <location>
        <begin position="63"/>
        <end position="77"/>
    </location>
</feature>
<feature type="region of interest" description="Disordered" evidence="12">
    <location>
        <begin position="1"/>
        <end position="129"/>
    </location>
</feature>
<keyword evidence="3 11" id="KW-0963">Cytoplasm</keyword>
<dbReference type="InterPro" id="IPR036225">
    <property type="entry name" value="SRP/SRP_N"/>
</dbReference>
<dbReference type="GO" id="GO:0003924">
    <property type="term" value="F:GTPase activity"/>
    <property type="evidence" value="ECO:0007669"/>
    <property type="project" value="UniProtKB-UniRule"/>
</dbReference>
<dbReference type="RefSeq" id="WP_189425442.1">
    <property type="nucleotide sequence ID" value="NZ_BMZE01000002.1"/>
</dbReference>
<comment type="subcellular location">
    <subcellularLocation>
        <location evidence="1">Cell inner membrane</location>
        <topology evidence="1">Peripheral membrane protein</topology>
        <orientation evidence="1">Cytoplasmic side</orientation>
    </subcellularLocation>
    <subcellularLocation>
        <location evidence="11">Cell membrane</location>
        <topology evidence="11">Peripheral membrane protein</topology>
        <orientation evidence="11">Cytoplasmic side</orientation>
    </subcellularLocation>
    <subcellularLocation>
        <location evidence="11">Cytoplasm</location>
    </subcellularLocation>
</comment>
<dbReference type="SUPFAM" id="SSF47364">
    <property type="entry name" value="Domain of the SRP/SRP receptor G-proteins"/>
    <property type="match status" value="1"/>
</dbReference>
<dbReference type="GO" id="GO:0005525">
    <property type="term" value="F:GTP binding"/>
    <property type="evidence" value="ECO:0007669"/>
    <property type="project" value="UniProtKB-UniRule"/>
</dbReference>
<dbReference type="Gene3D" id="3.40.50.300">
    <property type="entry name" value="P-loop containing nucleotide triphosphate hydrolases"/>
    <property type="match status" value="1"/>
</dbReference>
<accession>A0A918S6L3</accession>
<dbReference type="AlphaFoldDB" id="A0A918S6L3"/>
<dbReference type="InterPro" id="IPR003593">
    <property type="entry name" value="AAA+_ATPase"/>
</dbReference>
<dbReference type="SUPFAM" id="SSF52540">
    <property type="entry name" value="P-loop containing nucleoside triphosphate hydrolases"/>
    <property type="match status" value="1"/>
</dbReference>
<evidence type="ECO:0000256" key="10">
    <source>
        <dbReference type="ARBA" id="ARBA00053570"/>
    </source>
</evidence>
<proteinExistence type="inferred from homology"/>
<evidence type="ECO:0000256" key="2">
    <source>
        <dbReference type="ARBA" id="ARBA00022475"/>
    </source>
</evidence>
<dbReference type="FunFam" id="1.20.120.140:FF:000002">
    <property type="entry name" value="Signal recognition particle receptor FtsY"/>
    <property type="match status" value="1"/>
</dbReference>
<dbReference type="GO" id="GO:0005737">
    <property type="term" value="C:cytoplasm"/>
    <property type="evidence" value="ECO:0007669"/>
    <property type="project" value="UniProtKB-SubCell"/>
</dbReference>
<dbReference type="SMART" id="SM00382">
    <property type="entry name" value="AAA"/>
    <property type="match status" value="1"/>
</dbReference>
<evidence type="ECO:0000313" key="14">
    <source>
        <dbReference type="EMBL" id="GHA23647.1"/>
    </source>
</evidence>
<evidence type="ECO:0000256" key="8">
    <source>
        <dbReference type="ARBA" id="ARBA00023170"/>
    </source>
</evidence>
<keyword evidence="8 11" id="KW-0675">Receptor</keyword>
<comment type="catalytic activity">
    <reaction evidence="9 11">
        <text>GTP + H2O = GDP + phosphate + H(+)</text>
        <dbReference type="Rhea" id="RHEA:19669"/>
        <dbReference type="ChEBI" id="CHEBI:15377"/>
        <dbReference type="ChEBI" id="CHEBI:15378"/>
        <dbReference type="ChEBI" id="CHEBI:37565"/>
        <dbReference type="ChEBI" id="CHEBI:43474"/>
        <dbReference type="ChEBI" id="CHEBI:58189"/>
        <dbReference type="EC" id="3.6.5.4"/>
    </reaction>
</comment>
<dbReference type="InterPro" id="IPR013822">
    <property type="entry name" value="Signal_recog_particl_SRP54_hlx"/>
</dbReference>
<feature type="binding site" evidence="11">
    <location>
        <begin position="319"/>
        <end position="323"/>
    </location>
    <ligand>
        <name>GTP</name>
        <dbReference type="ChEBI" id="CHEBI:37565"/>
    </ligand>
</feature>
<dbReference type="PANTHER" id="PTHR43134">
    <property type="entry name" value="SIGNAL RECOGNITION PARTICLE RECEPTOR SUBUNIT ALPHA"/>
    <property type="match status" value="1"/>
</dbReference>
<dbReference type="GO" id="GO:0005886">
    <property type="term" value="C:plasma membrane"/>
    <property type="evidence" value="ECO:0007669"/>
    <property type="project" value="UniProtKB-SubCell"/>
</dbReference>
<evidence type="ECO:0000256" key="12">
    <source>
        <dbReference type="SAM" id="MobiDB-lite"/>
    </source>
</evidence>
<dbReference type="Pfam" id="PF00448">
    <property type="entry name" value="SRP54"/>
    <property type="match status" value="1"/>
</dbReference>
<dbReference type="GO" id="GO:0005047">
    <property type="term" value="F:signal recognition particle binding"/>
    <property type="evidence" value="ECO:0007669"/>
    <property type="project" value="TreeGrafter"/>
</dbReference>
<keyword evidence="2 11" id="KW-1003">Cell membrane</keyword>